<feature type="compositionally biased region" description="Polar residues" evidence="1">
    <location>
        <begin position="38"/>
        <end position="89"/>
    </location>
</feature>
<feature type="compositionally biased region" description="Polar residues" evidence="1">
    <location>
        <begin position="491"/>
        <end position="518"/>
    </location>
</feature>
<feature type="compositionally biased region" description="Low complexity" evidence="1">
    <location>
        <begin position="519"/>
        <end position="574"/>
    </location>
</feature>
<keyword evidence="2" id="KW-0732">Signal</keyword>
<proteinExistence type="predicted"/>
<sequence>MRVSVALLFLASEAFALAGDTYLTTAGRFTTISDSQATGANSAGNSGSVPLPSASANAHTGNASSTPTANPHSGPQSNGPVNPASTGRAGTQSGGKPGTQPPGPGGTPSNAPTGPPKATSNPLAGAGAHTSNPPKPHSTNAAGAAGSSRGPSPNNPNDHSTSQNGPKPSGNSVSGSSTPNGPKPSNNDGFASATKSGSKPSDSGVSASGTQKGSQSSDNAAAASARQTIHTSTIKTIDGTTTAIPTVITQAGDHNPSTITSSAVAAAATGPKHDLDMLVAFGSKASSASQLFAKFKDSPTKQNAQKVKDYVEKNLKKDDSGGDNHDGGGILAGVLNLGKNALKGSAGIDAISKAKDIGNTISGWTDNISKGISGGGGTLGSIANTIGGGLGSLGKTLAGLGSSTTEAKKNPENEKNDENDNDSSSDSSSSSTESESSSSSSSESSSSSSSKSSSQSTSSTSSSKSSSSTSSSKSSSSRSSTSSTSTPSSSVQACTRRPTSSPPTLNLSGTYTPPHTSNPSKTSKASETSKTPKSSTTGPPSSASASSRRVKSGSLSLATGSMTSDMSDLSSTGSQKRTSTFKTVPKTSQSSSSTSSASPSPSSTWLPPCDYNGGPTDFLHQGSPGQGSCQCSLVTSTTFGDRTDTQTMFTSVSASEGHCEQYKTYPGSITWTTPYATSTVFKPTAVSADSLAKIIYYTAQTTNGLGSLTPAGKSTVVQEELPMETPDTNPDGSSMCDEVQPDACKRAAGNLPVMKALGGVGNNDKWLRWTSTVYGHSGNGSPHPGSCLLKYWCDNSNVFGFTRQQIEYYADWTYDEDVHNGIGHCGTLDFENGCHMKFDYCDTDCHEDGT</sequence>
<dbReference type="EMBL" id="JAPMSZ010000004">
    <property type="protein sequence ID" value="KAJ5105302.1"/>
    <property type="molecule type" value="Genomic_DNA"/>
</dbReference>
<dbReference type="Pfam" id="PF15474">
    <property type="entry name" value="MU117"/>
    <property type="match status" value="1"/>
</dbReference>
<keyword evidence="4" id="KW-1185">Reference proteome</keyword>
<feature type="chain" id="PRO_5040906251" evidence="2">
    <location>
        <begin position="19"/>
        <end position="850"/>
    </location>
</feature>
<feature type="compositionally biased region" description="Polar residues" evidence="1">
    <location>
        <begin position="155"/>
        <end position="213"/>
    </location>
</feature>
<feature type="compositionally biased region" description="Low complexity" evidence="1">
    <location>
        <begin position="424"/>
        <end position="490"/>
    </location>
</feature>
<feature type="region of interest" description="Disordered" evidence="1">
    <location>
        <begin position="401"/>
        <end position="609"/>
    </location>
</feature>
<evidence type="ECO:0000256" key="1">
    <source>
        <dbReference type="SAM" id="MobiDB-lite"/>
    </source>
</evidence>
<accession>A0A9W9KHF7</accession>
<dbReference type="GeneID" id="81392399"/>
<reference evidence="3" key="1">
    <citation type="submission" date="2022-11" db="EMBL/GenBank/DDBJ databases">
        <authorList>
            <person name="Petersen C."/>
        </authorList>
    </citation>
    <scope>NUCLEOTIDE SEQUENCE</scope>
    <source>
        <strain evidence="3">IBT 34128</strain>
    </source>
</reference>
<dbReference type="RefSeq" id="XP_056514298.1">
    <property type="nucleotide sequence ID" value="XM_056653231.1"/>
</dbReference>
<feature type="signal peptide" evidence="2">
    <location>
        <begin position="1"/>
        <end position="18"/>
    </location>
</feature>
<organism evidence="3 4">
    <name type="scientific">Penicillium alfredii</name>
    <dbReference type="NCBI Taxonomy" id="1506179"/>
    <lineage>
        <taxon>Eukaryota</taxon>
        <taxon>Fungi</taxon>
        <taxon>Dikarya</taxon>
        <taxon>Ascomycota</taxon>
        <taxon>Pezizomycotina</taxon>
        <taxon>Eurotiomycetes</taxon>
        <taxon>Eurotiomycetidae</taxon>
        <taxon>Eurotiales</taxon>
        <taxon>Aspergillaceae</taxon>
        <taxon>Penicillium</taxon>
    </lineage>
</organism>
<feature type="compositionally biased region" description="Low complexity" evidence="1">
    <location>
        <begin position="141"/>
        <end position="152"/>
    </location>
</feature>
<comment type="caution">
    <text evidence="3">The sequence shown here is derived from an EMBL/GenBank/DDBJ whole genome shotgun (WGS) entry which is preliminary data.</text>
</comment>
<evidence type="ECO:0000313" key="3">
    <source>
        <dbReference type="EMBL" id="KAJ5105302.1"/>
    </source>
</evidence>
<feature type="compositionally biased region" description="Polar residues" evidence="1">
    <location>
        <begin position="129"/>
        <end position="140"/>
    </location>
</feature>
<feature type="compositionally biased region" description="Basic and acidic residues" evidence="1">
    <location>
        <begin position="406"/>
        <end position="418"/>
    </location>
</feature>
<feature type="region of interest" description="Disordered" evidence="1">
    <location>
        <begin position="38"/>
        <end position="227"/>
    </location>
</feature>
<dbReference type="InterPro" id="IPR029167">
    <property type="entry name" value="Mug117"/>
</dbReference>
<evidence type="ECO:0000256" key="2">
    <source>
        <dbReference type="SAM" id="SignalP"/>
    </source>
</evidence>
<reference evidence="3" key="2">
    <citation type="journal article" date="2023" name="IMA Fungus">
        <title>Comparative genomic study of the Penicillium genus elucidates a diverse pangenome and 15 lateral gene transfer events.</title>
        <authorList>
            <person name="Petersen C."/>
            <person name="Sorensen T."/>
            <person name="Nielsen M.R."/>
            <person name="Sondergaard T.E."/>
            <person name="Sorensen J.L."/>
            <person name="Fitzpatrick D.A."/>
            <person name="Frisvad J.C."/>
            <person name="Nielsen K.L."/>
        </authorList>
    </citation>
    <scope>NUCLEOTIDE SEQUENCE</scope>
    <source>
        <strain evidence="3">IBT 34128</strain>
    </source>
</reference>
<gene>
    <name evidence="3" type="ORF">NUU61_002649</name>
</gene>
<name>A0A9W9KHF7_9EURO</name>
<dbReference type="AlphaFoldDB" id="A0A9W9KHF7"/>
<feature type="compositionally biased region" description="Low complexity" evidence="1">
    <location>
        <begin position="214"/>
        <end position="227"/>
    </location>
</feature>
<evidence type="ECO:0000313" key="4">
    <source>
        <dbReference type="Proteomes" id="UP001141434"/>
    </source>
</evidence>
<feature type="compositionally biased region" description="Low complexity" evidence="1">
    <location>
        <begin position="585"/>
        <end position="604"/>
    </location>
</feature>
<dbReference type="Proteomes" id="UP001141434">
    <property type="component" value="Unassembled WGS sequence"/>
</dbReference>
<protein>
    <submittedName>
        <fullName evidence="3">Uncharacterized protein</fullName>
    </submittedName>
</protein>